<dbReference type="Gene3D" id="6.20.210.20">
    <property type="entry name" value="THAP domain"/>
    <property type="match status" value="1"/>
</dbReference>
<evidence type="ECO:0000256" key="1">
    <source>
        <dbReference type="ARBA" id="ARBA00022723"/>
    </source>
</evidence>
<dbReference type="GO" id="GO:0003677">
    <property type="term" value="F:DNA binding"/>
    <property type="evidence" value="ECO:0007669"/>
    <property type="project" value="UniProtKB-UniRule"/>
</dbReference>
<dbReference type="InterPro" id="IPR038441">
    <property type="entry name" value="THAP_Znf_sf"/>
</dbReference>
<dbReference type="SMART" id="SM00980">
    <property type="entry name" value="THAP"/>
    <property type="match status" value="1"/>
</dbReference>
<dbReference type="SUPFAM" id="SSF57716">
    <property type="entry name" value="Glucocorticoid receptor-like (DNA-binding domain)"/>
    <property type="match status" value="1"/>
</dbReference>
<keyword evidence="3" id="KW-0862">Zinc</keyword>
<dbReference type="Proteomes" id="UP000005205">
    <property type="component" value="Unassembled WGS sequence"/>
</dbReference>
<dbReference type="EnsemblMetazoa" id="XM_012203499.1">
    <property type="protein sequence ID" value="XP_012058889.1"/>
    <property type="gene ID" value="LOC105622064"/>
</dbReference>
<keyword evidence="1" id="KW-0479">Metal-binding</keyword>
<feature type="domain" description="THAP-type" evidence="6">
    <location>
        <begin position="1"/>
        <end position="81"/>
    </location>
</feature>
<organism evidence="7 8">
    <name type="scientific">Atta cephalotes</name>
    <name type="common">Leafcutter ant</name>
    <dbReference type="NCBI Taxonomy" id="12957"/>
    <lineage>
        <taxon>Eukaryota</taxon>
        <taxon>Metazoa</taxon>
        <taxon>Ecdysozoa</taxon>
        <taxon>Arthropoda</taxon>
        <taxon>Hexapoda</taxon>
        <taxon>Insecta</taxon>
        <taxon>Pterygota</taxon>
        <taxon>Neoptera</taxon>
        <taxon>Endopterygota</taxon>
        <taxon>Hymenoptera</taxon>
        <taxon>Apocrita</taxon>
        <taxon>Aculeata</taxon>
        <taxon>Formicoidea</taxon>
        <taxon>Formicidae</taxon>
        <taxon>Myrmicinae</taxon>
        <taxon>Atta</taxon>
    </lineage>
</organism>
<dbReference type="SMART" id="SM00692">
    <property type="entry name" value="DM3"/>
    <property type="match status" value="1"/>
</dbReference>
<proteinExistence type="predicted"/>
<sequence length="303" mass="35195">MRNQCRIKNCNNNRSKGFHLFRFPLHRKDHLKRWLEAIGEVDFQPTKSDVICSAHFTTNDYMIRPFAHDVRLKRLAVPSIFQDPLETTPMIANIINSNASASEVIMSLPTLVIHSQTKKSKNSEDAETYCFQSLEKTASTSTVDNIIKITLVNKQKKTNKSKYCFKNQKMDLKKKQMQRFITTLKQDLIKNKKTIELQQNLLTALENLDEDNIDNVSEEDEQIELSPVQAVQLRVKNYVDMVKEFSDVEFKKEFRISRVVFTYLLNLIKPNLEKPTGSGRCPINPYLQLLVTLWTMATPDSYR</sequence>
<reference evidence="7" key="2">
    <citation type="submission" date="2016-04" db="UniProtKB">
        <authorList>
            <consortium name="EnsemblMetazoa"/>
        </authorList>
    </citation>
    <scope>IDENTIFICATION</scope>
</reference>
<gene>
    <name evidence="7" type="primary">105622064</name>
</gene>
<evidence type="ECO:0000256" key="2">
    <source>
        <dbReference type="ARBA" id="ARBA00022771"/>
    </source>
</evidence>
<dbReference type="GO" id="GO:0008270">
    <property type="term" value="F:zinc ion binding"/>
    <property type="evidence" value="ECO:0007669"/>
    <property type="project" value="UniProtKB-KW"/>
</dbReference>
<evidence type="ECO:0000313" key="7">
    <source>
        <dbReference type="EnsemblMetazoa" id="XP_012058889.1"/>
    </source>
</evidence>
<dbReference type="InterPro" id="IPR052224">
    <property type="entry name" value="THAP_domain_protein"/>
</dbReference>
<accession>A0A158NMY1</accession>
<reference evidence="8" key="1">
    <citation type="journal article" date="2011" name="PLoS Genet.">
        <title>The genome sequence of the leaf-cutter ant Atta cephalotes reveals insights into its obligate symbiotic lifestyle.</title>
        <authorList>
            <person name="Suen G."/>
            <person name="Teiling C."/>
            <person name="Li L."/>
            <person name="Holt C."/>
            <person name="Abouheif E."/>
            <person name="Bornberg-Bauer E."/>
            <person name="Bouffard P."/>
            <person name="Caldera E.J."/>
            <person name="Cash E."/>
            <person name="Cavanaugh A."/>
            <person name="Denas O."/>
            <person name="Elhaik E."/>
            <person name="Fave M.J."/>
            <person name="Gadau J."/>
            <person name="Gibson J.D."/>
            <person name="Graur D."/>
            <person name="Grubbs K.J."/>
            <person name="Hagen D.E."/>
            <person name="Harkins T.T."/>
            <person name="Helmkampf M."/>
            <person name="Hu H."/>
            <person name="Johnson B.R."/>
            <person name="Kim J."/>
            <person name="Marsh S.E."/>
            <person name="Moeller J.A."/>
            <person name="Munoz-Torres M.C."/>
            <person name="Murphy M.C."/>
            <person name="Naughton M.C."/>
            <person name="Nigam S."/>
            <person name="Overson R."/>
            <person name="Rajakumar R."/>
            <person name="Reese J.T."/>
            <person name="Scott J.J."/>
            <person name="Smith C.R."/>
            <person name="Tao S."/>
            <person name="Tsutsui N.D."/>
            <person name="Viljakainen L."/>
            <person name="Wissler L."/>
            <person name="Yandell M.D."/>
            <person name="Zimmer F."/>
            <person name="Taylor J."/>
            <person name="Slater S.C."/>
            <person name="Clifton S.W."/>
            <person name="Warren W.C."/>
            <person name="Elsik C.G."/>
            <person name="Smith C.D."/>
            <person name="Weinstock G.M."/>
            <person name="Gerardo N.M."/>
            <person name="Currie C.R."/>
        </authorList>
    </citation>
    <scope>NUCLEOTIDE SEQUENCE [LARGE SCALE GENOMIC DNA]</scope>
</reference>
<dbReference type="InParanoid" id="A0A158NMY1"/>
<evidence type="ECO:0000256" key="3">
    <source>
        <dbReference type="ARBA" id="ARBA00022833"/>
    </source>
</evidence>
<evidence type="ECO:0000259" key="6">
    <source>
        <dbReference type="PROSITE" id="PS50950"/>
    </source>
</evidence>
<dbReference type="AlphaFoldDB" id="A0A158NMY1"/>
<name>A0A158NMY1_ATTCE</name>
<dbReference type="PANTHER" id="PTHR46927:SF3">
    <property type="entry name" value="THAP-TYPE DOMAIN-CONTAINING PROTEIN"/>
    <property type="match status" value="1"/>
</dbReference>
<dbReference type="PROSITE" id="PS50950">
    <property type="entry name" value="ZF_THAP"/>
    <property type="match status" value="1"/>
</dbReference>
<dbReference type="eggNOG" id="ENOG502SIPN">
    <property type="taxonomic scope" value="Eukaryota"/>
</dbReference>
<dbReference type="OrthoDB" id="7549791at2759"/>
<evidence type="ECO:0000313" key="8">
    <source>
        <dbReference type="Proteomes" id="UP000005205"/>
    </source>
</evidence>
<dbReference type="PANTHER" id="PTHR46927">
    <property type="entry name" value="AGAP005574-PA"/>
    <property type="match status" value="1"/>
</dbReference>
<keyword evidence="4 5" id="KW-0238">DNA-binding</keyword>
<keyword evidence="8" id="KW-1185">Reference proteome</keyword>
<evidence type="ECO:0000256" key="4">
    <source>
        <dbReference type="ARBA" id="ARBA00023125"/>
    </source>
</evidence>
<dbReference type="Pfam" id="PF05485">
    <property type="entry name" value="THAP"/>
    <property type="match status" value="1"/>
</dbReference>
<evidence type="ECO:0000256" key="5">
    <source>
        <dbReference type="PROSITE-ProRule" id="PRU00309"/>
    </source>
</evidence>
<protein>
    <recommendedName>
        <fullName evidence="6">THAP-type domain-containing protein</fullName>
    </recommendedName>
</protein>
<dbReference type="EMBL" id="ADTU01020836">
    <property type="status" value="NOT_ANNOTATED_CDS"/>
    <property type="molecule type" value="Genomic_DNA"/>
</dbReference>
<dbReference type="InterPro" id="IPR006612">
    <property type="entry name" value="THAP_Znf"/>
</dbReference>
<keyword evidence="2 5" id="KW-0863">Zinc-finger</keyword>
<dbReference type="KEGG" id="acep:105622064"/>